<name>A0A834HHP7_RHOSS</name>
<comment type="caution">
    <text evidence="1">The sequence shown here is derived from an EMBL/GenBank/DDBJ whole genome shotgun (WGS) entry which is preliminary data.</text>
</comment>
<dbReference type="EMBL" id="WJXA01000002">
    <property type="protein sequence ID" value="KAF7151119.1"/>
    <property type="molecule type" value="Genomic_DNA"/>
</dbReference>
<gene>
    <name evidence="1" type="ORF">RHSIM_Rhsim02G0051800</name>
</gene>
<proteinExistence type="predicted"/>
<dbReference type="Proteomes" id="UP000626092">
    <property type="component" value="Unassembled WGS sequence"/>
</dbReference>
<evidence type="ECO:0000313" key="1">
    <source>
        <dbReference type="EMBL" id="KAF7151119.1"/>
    </source>
</evidence>
<keyword evidence="2" id="KW-1185">Reference proteome</keyword>
<accession>A0A834HHP7</accession>
<protein>
    <recommendedName>
        <fullName evidence="3">Pentatricopeptide repeat-containing protein</fullName>
    </recommendedName>
</protein>
<dbReference type="AlphaFoldDB" id="A0A834HHP7"/>
<evidence type="ECO:0000313" key="2">
    <source>
        <dbReference type="Proteomes" id="UP000626092"/>
    </source>
</evidence>
<reference evidence="1" key="1">
    <citation type="submission" date="2019-11" db="EMBL/GenBank/DDBJ databases">
        <authorList>
            <person name="Liu Y."/>
            <person name="Hou J."/>
            <person name="Li T.-Q."/>
            <person name="Guan C.-H."/>
            <person name="Wu X."/>
            <person name="Wu H.-Z."/>
            <person name="Ling F."/>
            <person name="Zhang R."/>
            <person name="Shi X.-G."/>
            <person name="Ren J.-P."/>
            <person name="Chen E.-F."/>
            <person name="Sun J.-M."/>
        </authorList>
    </citation>
    <scope>NUCLEOTIDE SEQUENCE</scope>
    <source>
        <strain evidence="1">Adult_tree_wgs_1</strain>
        <tissue evidence="1">Leaves</tissue>
    </source>
</reference>
<dbReference type="OrthoDB" id="1934535at2759"/>
<organism evidence="1 2">
    <name type="scientific">Rhododendron simsii</name>
    <name type="common">Sims's rhododendron</name>
    <dbReference type="NCBI Taxonomy" id="118357"/>
    <lineage>
        <taxon>Eukaryota</taxon>
        <taxon>Viridiplantae</taxon>
        <taxon>Streptophyta</taxon>
        <taxon>Embryophyta</taxon>
        <taxon>Tracheophyta</taxon>
        <taxon>Spermatophyta</taxon>
        <taxon>Magnoliopsida</taxon>
        <taxon>eudicotyledons</taxon>
        <taxon>Gunneridae</taxon>
        <taxon>Pentapetalae</taxon>
        <taxon>asterids</taxon>
        <taxon>Ericales</taxon>
        <taxon>Ericaceae</taxon>
        <taxon>Ericoideae</taxon>
        <taxon>Rhodoreae</taxon>
        <taxon>Rhododendron</taxon>
    </lineage>
</organism>
<evidence type="ECO:0008006" key="3">
    <source>
        <dbReference type="Google" id="ProtNLM"/>
    </source>
</evidence>
<sequence length="135" mass="15671">MARFRPLPSVIDFNQLLTAIAKMKEYSTVVSLYKAIRVSFSPNACSMSILVDLLAAYVQGCKMFEMIQKLVPMDRNKLWAEFLEKCYRAKTSSIHMRRQRMILLLTPYGLRRQRKPKRNLLTPVKYKGSSPLRAP</sequence>